<organism evidence="1 2">
    <name type="scientific">Clostridium facile</name>
    <dbReference type="NCBI Taxonomy" id="2763035"/>
    <lineage>
        <taxon>Bacteria</taxon>
        <taxon>Bacillati</taxon>
        <taxon>Bacillota</taxon>
        <taxon>Clostridia</taxon>
        <taxon>Eubacteriales</taxon>
        <taxon>Clostridiaceae</taxon>
        <taxon>Clostridium</taxon>
    </lineage>
</organism>
<protein>
    <submittedName>
        <fullName evidence="1">Uncharacterized protein</fullName>
    </submittedName>
</protein>
<sequence>MNTNKYHGNRTRIHPDETVVPLYDESFPATQFKKTKSGKTKYSHTEDNAVYLREFSIENEK</sequence>
<keyword evidence="2" id="KW-1185">Reference proteome</keyword>
<dbReference type="EMBL" id="JACOQK010000001">
    <property type="protein sequence ID" value="MBC5787569.1"/>
    <property type="molecule type" value="Genomic_DNA"/>
</dbReference>
<evidence type="ECO:0000313" key="1">
    <source>
        <dbReference type="EMBL" id="MBC5787569.1"/>
    </source>
</evidence>
<proteinExistence type="predicted"/>
<evidence type="ECO:0000313" key="2">
    <source>
        <dbReference type="Proteomes" id="UP000649151"/>
    </source>
</evidence>
<gene>
    <name evidence="1" type="ORF">H8Z77_05970</name>
</gene>
<accession>A0ABR7IQZ0</accession>
<dbReference type="Proteomes" id="UP000649151">
    <property type="component" value="Unassembled WGS sequence"/>
</dbReference>
<reference evidence="1 2" key="1">
    <citation type="submission" date="2020-08" db="EMBL/GenBank/DDBJ databases">
        <title>Genome public.</title>
        <authorList>
            <person name="Liu C."/>
            <person name="Sun Q."/>
        </authorList>
    </citation>
    <scope>NUCLEOTIDE SEQUENCE [LARGE SCALE GENOMIC DNA]</scope>
    <source>
        <strain evidence="1 2">NSJ-27</strain>
    </source>
</reference>
<comment type="caution">
    <text evidence="1">The sequence shown here is derived from an EMBL/GenBank/DDBJ whole genome shotgun (WGS) entry which is preliminary data.</text>
</comment>
<name>A0ABR7IQZ0_9CLOT</name>
<dbReference type="RefSeq" id="WP_069988355.1">
    <property type="nucleotide sequence ID" value="NZ_JACOQK010000001.1"/>
</dbReference>